<dbReference type="Pfam" id="PF00628">
    <property type="entry name" value="PHD"/>
    <property type="match status" value="1"/>
</dbReference>
<accession>A0A8H7A157</accession>
<gene>
    <name evidence="12" type="ORF">PC9H_006570</name>
</gene>
<proteinExistence type="inferred from homology"/>
<feature type="region of interest" description="Disordered" evidence="9">
    <location>
        <begin position="611"/>
        <end position="631"/>
    </location>
</feature>
<evidence type="ECO:0000259" key="10">
    <source>
        <dbReference type="PROSITE" id="PS50016"/>
    </source>
</evidence>
<feature type="compositionally biased region" description="Low complexity" evidence="9">
    <location>
        <begin position="1"/>
        <end position="14"/>
    </location>
</feature>
<feature type="compositionally biased region" description="Polar residues" evidence="9">
    <location>
        <begin position="560"/>
        <end position="587"/>
    </location>
</feature>
<dbReference type="SUPFAM" id="SSF57903">
    <property type="entry name" value="FYVE/PHD zinc finger"/>
    <property type="match status" value="1"/>
</dbReference>
<dbReference type="Gene3D" id="1.10.472.30">
    <property type="entry name" value="Transcription elongation factor S-II, central domain"/>
    <property type="match status" value="1"/>
</dbReference>
<dbReference type="InterPro" id="IPR036575">
    <property type="entry name" value="TFIIS_cen_dom_sf"/>
</dbReference>
<dbReference type="GO" id="GO:0005634">
    <property type="term" value="C:nucleus"/>
    <property type="evidence" value="ECO:0007669"/>
    <property type="project" value="TreeGrafter"/>
</dbReference>
<sequence length="1035" mass="113471">MSTRARTRSATAASHVPTPQPPPRSRRNQVAAPTEALVTEEGRGIQKHDSEEKENHSKDVADRENGLSAAGRNVKRKLQTNGKAKGKGKAICTCRGQDDGTPMIECSRCGEWYHFTCIQLSENDAEDIRIYICPPCTEKTSERTIMDWEGAEAVEEVKPTITIPKRQNKPPQTNGDRRNGATESNHVAIPSSESEGDADSEDDYVSEAARSTMKGKRRIARQSSSEESDGMSQDERPGRRRLSRQGGSPSLKRKRTTIREPVPKRKKSESEAPAEEDPTRKYCLGKLAELFSKVFLKYPHLHVEGVAVEKQQEELTDDDKRRLEEAAKEFSTGLEQCVFDIYSEPDKAGRPHAGAKYKDRFRMLQFNLGKDDRVVIHKRIASAQITPKEISMMSSTDLANEETKQSIKQLEQEALEHSILQKATVPRAKITHKGFQDIEDENGLLTSTRELERERERQVEEEERIERERLARLRSQRQRTQSVSVPPESPLSATGQSPARWGAPPPLPSHVSSTTSPLDQTPISASDTNLYPLEPELNLADLINIDDDLQVATNEPPPSSAETDVSQLDPHTTESPTVPTTGISPFSPNAPKADTLHQASFDLNAIWTAPTSTASDQPSTTPPGSPPAHYSSIYARAKSTPDSEPVAEDQDFDMFLEEPTPETPAVADPPSYNLDSLPPVWSGKISMPLDSTIPQETPVVARQVGGRTLVPESLLWKTLFPSDILRIEGRVPVDKSAEYLLQMRMNASKELISAAFSPATEQDTAPLQIISDFLIGKGRHGLIFPWGHRPKDHHPGRELYIIPLLSTEPLPEYIELLDDLKLPKVRTTNCLIGIWILQKGKLAPPINTFIARPQTVHEGPSTAPSIHSPAIPTPPFPPVAPQIVPQIEPAVLAAEVASLTPEQIQMMLRTLTSGSAVPIPVVTDIVPPPPPAAPPAPPAHWGNNVPTFSQGGGPPPPFPPYNDIREGIGETVEVGEGVEDGVVPVETMMSSPEDLQIPDGQGVTVVITEEMTIEKSSGLSSVPSISCAFSIPLIK</sequence>
<feature type="compositionally biased region" description="Basic and acidic residues" evidence="9">
    <location>
        <begin position="40"/>
        <end position="65"/>
    </location>
</feature>
<evidence type="ECO:0000313" key="12">
    <source>
        <dbReference type="EMBL" id="KAF7430856.1"/>
    </source>
</evidence>
<keyword evidence="4" id="KW-0479">Metal-binding</keyword>
<dbReference type="GO" id="GO:0031564">
    <property type="term" value="P:transcription antitermination"/>
    <property type="evidence" value="ECO:0007669"/>
    <property type="project" value="TreeGrafter"/>
</dbReference>
<dbReference type="SUPFAM" id="SSF46942">
    <property type="entry name" value="Elongation factor TFIIS domain 2"/>
    <property type="match status" value="1"/>
</dbReference>
<feature type="domain" description="PHD-type" evidence="10">
    <location>
        <begin position="89"/>
        <end position="139"/>
    </location>
</feature>
<dbReference type="InterPro" id="IPR019786">
    <property type="entry name" value="Zinc_finger_PHD-type_CS"/>
</dbReference>
<keyword evidence="6" id="KW-0862">Zinc</keyword>
<feature type="compositionally biased region" description="Acidic residues" evidence="9">
    <location>
        <begin position="194"/>
        <end position="205"/>
    </location>
</feature>
<evidence type="ECO:0000313" key="13">
    <source>
        <dbReference type="Proteomes" id="UP000623687"/>
    </source>
</evidence>
<dbReference type="GO" id="GO:0001139">
    <property type="term" value="F:RNA polymerase II complex recruiting activity"/>
    <property type="evidence" value="ECO:0007669"/>
    <property type="project" value="TreeGrafter"/>
</dbReference>
<dbReference type="GO" id="GO:0008270">
    <property type="term" value="F:zinc ion binding"/>
    <property type="evidence" value="ECO:0007669"/>
    <property type="project" value="UniProtKB-KW"/>
</dbReference>
<name>A0A8H7A157_PLEOS</name>
<dbReference type="InterPro" id="IPR013083">
    <property type="entry name" value="Znf_RING/FYVE/PHD"/>
</dbReference>
<evidence type="ECO:0000256" key="4">
    <source>
        <dbReference type="ARBA" id="ARBA00022723"/>
    </source>
</evidence>
<reference evidence="12" key="1">
    <citation type="submission" date="2019-07" db="EMBL/GenBank/DDBJ databases">
        <authorList>
            <person name="Palmer J.M."/>
        </authorList>
    </citation>
    <scope>NUCLEOTIDE SEQUENCE</scope>
    <source>
        <strain evidence="12">PC9</strain>
    </source>
</reference>
<dbReference type="GO" id="GO:0006368">
    <property type="term" value="P:transcription elongation by RNA polymerase II"/>
    <property type="evidence" value="ECO:0007669"/>
    <property type="project" value="TreeGrafter"/>
</dbReference>
<dbReference type="EMBL" id="JACETU010000004">
    <property type="protein sequence ID" value="KAF7430856.1"/>
    <property type="molecule type" value="Genomic_DNA"/>
</dbReference>
<dbReference type="VEuPathDB" id="FungiDB:PC9H_006570"/>
<feature type="coiled-coil region" evidence="8">
    <location>
        <begin position="393"/>
        <end position="420"/>
    </location>
</feature>
<evidence type="ECO:0000256" key="5">
    <source>
        <dbReference type="ARBA" id="ARBA00022771"/>
    </source>
</evidence>
<dbReference type="GO" id="GO:0031440">
    <property type="term" value="P:regulation of mRNA 3'-end processing"/>
    <property type="evidence" value="ECO:0007669"/>
    <property type="project" value="TreeGrafter"/>
</dbReference>
<dbReference type="Pfam" id="PF07744">
    <property type="entry name" value="SPOC"/>
    <property type="match status" value="1"/>
</dbReference>
<dbReference type="InterPro" id="IPR012921">
    <property type="entry name" value="SPOC_C"/>
</dbReference>
<evidence type="ECO:0000256" key="6">
    <source>
        <dbReference type="ARBA" id="ARBA00022833"/>
    </source>
</evidence>
<dbReference type="PROSITE" id="PS51321">
    <property type="entry name" value="TFIIS_CENTRAL"/>
    <property type="match status" value="1"/>
</dbReference>
<dbReference type="RefSeq" id="XP_036632134.1">
    <property type="nucleotide sequence ID" value="XM_036776115.1"/>
</dbReference>
<dbReference type="CDD" id="cd21538">
    <property type="entry name" value="SPOC_TFIIS"/>
    <property type="match status" value="1"/>
</dbReference>
<feature type="compositionally biased region" description="Basic and acidic residues" evidence="9">
    <location>
        <begin position="449"/>
        <end position="471"/>
    </location>
</feature>
<feature type="domain" description="TFIIS central" evidence="11">
    <location>
        <begin position="279"/>
        <end position="426"/>
    </location>
</feature>
<dbReference type="SMART" id="SM00249">
    <property type="entry name" value="PHD"/>
    <property type="match status" value="1"/>
</dbReference>
<evidence type="ECO:0000256" key="2">
    <source>
        <dbReference type="ARBA" id="ARBA00011050"/>
    </source>
</evidence>
<dbReference type="OrthoDB" id="436852at2759"/>
<keyword evidence="5 7" id="KW-0863">Zinc-finger</keyword>
<dbReference type="GO" id="GO:0006362">
    <property type="term" value="P:transcription elongation by RNA polymerase I"/>
    <property type="evidence" value="ECO:0007669"/>
    <property type="project" value="TreeGrafter"/>
</dbReference>
<dbReference type="SMART" id="SM00510">
    <property type="entry name" value="TFS2M"/>
    <property type="match status" value="1"/>
</dbReference>
<dbReference type="Gene3D" id="3.30.40.10">
    <property type="entry name" value="Zinc/RING finger domain, C3HC4 (zinc finger)"/>
    <property type="match status" value="1"/>
</dbReference>
<dbReference type="InterPro" id="IPR019787">
    <property type="entry name" value="Znf_PHD-finger"/>
</dbReference>
<evidence type="ECO:0000256" key="7">
    <source>
        <dbReference type="PROSITE-ProRule" id="PRU00146"/>
    </source>
</evidence>
<keyword evidence="13" id="KW-1185">Reference proteome</keyword>
<organism evidence="12 13">
    <name type="scientific">Pleurotus ostreatus</name>
    <name type="common">Oyster mushroom</name>
    <name type="synonym">White-rot fungus</name>
    <dbReference type="NCBI Taxonomy" id="5322"/>
    <lineage>
        <taxon>Eukaryota</taxon>
        <taxon>Fungi</taxon>
        <taxon>Dikarya</taxon>
        <taxon>Basidiomycota</taxon>
        <taxon>Agaricomycotina</taxon>
        <taxon>Agaricomycetes</taxon>
        <taxon>Agaricomycetidae</taxon>
        <taxon>Agaricales</taxon>
        <taxon>Pleurotineae</taxon>
        <taxon>Pleurotaceae</taxon>
        <taxon>Pleurotus</taxon>
    </lineage>
</organism>
<dbReference type="InterPro" id="IPR001965">
    <property type="entry name" value="Znf_PHD"/>
</dbReference>
<dbReference type="Pfam" id="PF07500">
    <property type="entry name" value="TFIIS_M"/>
    <property type="match status" value="1"/>
</dbReference>
<dbReference type="PANTHER" id="PTHR11477">
    <property type="entry name" value="TRANSCRIPTION FACTOR S-II ZINC FINGER DOMAIN-CONTAINING PROTEIN"/>
    <property type="match status" value="1"/>
</dbReference>
<evidence type="ECO:0000256" key="1">
    <source>
        <dbReference type="ARBA" id="ARBA00002311"/>
    </source>
</evidence>
<feature type="region of interest" description="Disordered" evidence="9">
    <location>
        <begin position="1"/>
        <end position="89"/>
    </location>
</feature>
<feature type="compositionally biased region" description="Polar residues" evidence="9">
    <location>
        <begin position="510"/>
        <end position="529"/>
    </location>
</feature>
<dbReference type="AlphaFoldDB" id="A0A8H7A157"/>
<comment type="function">
    <text evidence="1">Negative regulator of transcription elongation.</text>
</comment>
<dbReference type="GO" id="GO:0000977">
    <property type="term" value="F:RNA polymerase II transcription regulatory region sequence-specific DNA binding"/>
    <property type="evidence" value="ECO:0007669"/>
    <property type="project" value="TreeGrafter"/>
</dbReference>
<dbReference type="GeneID" id="59376388"/>
<dbReference type="Proteomes" id="UP000623687">
    <property type="component" value="Unassembled WGS sequence"/>
</dbReference>
<evidence type="ECO:0000256" key="3">
    <source>
        <dbReference type="ARBA" id="ARBA00021616"/>
    </source>
</evidence>
<feature type="region of interest" description="Disordered" evidence="9">
    <location>
        <begin position="156"/>
        <end position="278"/>
    </location>
</feature>
<evidence type="ECO:0000259" key="11">
    <source>
        <dbReference type="PROSITE" id="PS51321"/>
    </source>
</evidence>
<dbReference type="InterPro" id="IPR003618">
    <property type="entry name" value="TFIIS_cen_dom"/>
</dbReference>
<feature type="region of interest" description="Disordered" evidence="9">
    <location>
        <begin position="439"/>
        <end position="529"/>
    </location>
</feature>
<dbReference type="PROSITE" id="PS50016">
    <property type="entry name" value="ZF_PHD_2"/>
    <property type="match status" value="1"/>
</dbReference>
<evidence type="ECO:0000256" key="8">
    <source>
        <dbReference type="SAM" id="Coils"/>
    </source>
</evidence>
<evidence type="ECO:0000256" key="9">
    <source>
        <dbReference type="SAM" id="MobiDB-lite"/>
    </source>
</evidence>
<protein>
    <recommendedName>
        <fullName evidence="3">Transcription factor BYE1</fullName>
    </recommendedName>
</protein>
<feature type="region of interest" description="Disordered" evidence="9">
    <location>
        <begin position="550"/>
        <end position="593"/>
    </location>
</feature>
<feature type="compositionally biased region" description="Basic residues" evidence="9">
    <location>
        <begin position="73"/>
        <end position="88"/>
    </location>
</feature>
<dbReference type="PROSITE" id="PS01359">
    <property type="entry name" value="ZF_PHD_1"/>
    <property type="match status" value="1"/>
</dbReference>
<comment type="similarity">
    <text evidence="2">Belongs to the BYE1 family.</text>
</comment>
<dbReference type="InterPro" id="IPR011011">
    <property type="entry name" value="Znf_FYVE_PHD"/>
</dbReference>
<keyword evidence="8" id="KW-0175">Coiled coil</keyword>
<comment type="caution">
    <text evidence="12">The sequence shown here is derived from an EMBL/GenBank/DDBJ whole genome shotgun (WGS) entry which is preliminary data.</text>
</comment>
<dbReference type="PANTHER" id="PTHR11477:SF11">
    <property type="entry name" value="TRANSCRIPTION FACTOR BYE1"/>
    <property type="match status" value="1"/>
</dbReference>